<dbReference type="InterPro" id="IPR036396">
    <property type="entry name" value="Cyt_P450_sf"/>
</dbReference>
<dbReference type="InterPro" id="IPR036259">
    <property type="entry name" value="MFS_trans_sf"/>
</dbReference>
<dbReference type="SUPFAM" id="SSF103473">
    <property type="entry name" value="MFS general substrate transporter"/>
    <property type="match status" value="1"/>
</dbReference>
<dbReference type="OrthoDB" id="3026777at2759"/>
<evidence type="ECO:0000256" key="3">
    <source>
        <dbReference type="ARBA" id="ARBA00010617"/>
    </source>
</evidence>
<comment type="pathway">
    <text evidence="2">Secondary metabolite biosynthesis.</text>
</comment>
<evidence type="ECO:0000256" key="1">
    <source>
        <dbReference type="ARBA" id="ARBA00001971"/>
    </source>
</evidence>
<evidence type="ECO:0000256" key="7">
    <source>
        <dbReference type="ARBA" id="ARBA00023004"/>
    </source>
</evidence>
<dbReference type="STRING" id="983506.L8WKT5"/>
<name>L8WKT5_THACA</name>
<evidence type="ECO:0000256" key="10">
    <source>
        <dbReference type="SAM" id="MobiDB-lite"/>
    </source>
</evidence>
<evidence type="ECO:0000256" key="8">
    <source>
        <dbReference type="ARBA" id="ARBA00023033"/>
    </source>
</evidence>
<comment type="cofactor">
    <cofactor evidence="1 9">
        <name>heme</name>
        <dbReference type="ChEBI" id="CHEBI:30413"/>
    </cofactor>
</comment>
<evidence type="ECO:0000256" key="11">
    <source>
        <dbReference type="SAM" id="Phobius"/>
    </source>
</evidence>
<dbReference type="PRINTS" id="PR00463">
    <property type="entry name" value="EP450I"/>
</dbReference>
<keyword evidence="11" id="KW-0472">Membrane</keyword>
<dbReference type="GO" id="GO:0016705">
    <property type="term" value="F:oxidoreductase activity, acting on paired donors, with incorporation or reduction of molecular oxygen"/>
    <property type="evidence" value="ECO:0007669"/>
    <property type="project" value="InterPro"/>
</dbReference>
<feature type="binding site" description="axial binding residue" evidence="9">
    <location>
        <position position="1312"/>
    </location>
    <ligand>
        <name>heme</name>
        <dbReference type="ChEBI" id="CHEBI:30413"/>
    </ligand>
    <ligandPart>
        <name>Fe</name>
        <dbReference type="ChEBI" id="CHEBI:18248"/>
    </ligandPart>
</feature>
<evidence type="ECO:0000256" key="6">
    <source>
        <dbReference type="ARBA" id="ARBA00023002"/>
    </source>
</evidence>
<comment type="similarity">
    <text evidence="3">Belongs to the cytochrome P450 family.</text>
</comment>
<evidence type="ECO:0000313" key="12">
    <source>
        <dbReference type="EMBL" id="ELU37428.1"/>
    </source>
</evidence>
<dbReference type="GO" id="GO:0020037">
    <property type="term" value="F:heme binding"/>
    <property type="evidence" value="ECO:0007669"/>
    <property type="project" value="InterPro"/>
</dbReference>
<keyword evidence="11" id="KW-1133">Transmembrane helix</keyword>
<feature type="transmembrane region" description="Helical" evidence="11">
    <location>
        <begin position="293"/>
        <end position="313"/>
    </location>
</feature>
<dbReference type="InterPro" id="IPR001128">
    <property type="entry name" value="Cyt_P450"/>
</dbReference>
<dbReference type="EMBL" id="AFRT01002649">
    <property type="protein sequence ID" value="ELU37428.1"/>
    <property type="molecule type" value="Genomic_DNA"/>
</dbReference>
<dbReference type="PRINTS" id="PR00385">
    <property type="entry name" value="P450"/>
</dbReference>
<keyword evidence="13" id="KW-1185">Reference proteome</keyword>
<dbReference type="InterPro" id="IPR050121">
    <property type="entry name" value="Cytochrome_P450_monoxygenase"/>
</dbReference>
<comment type="caution">
    <text evidence="12">The sequence shown here is derived from an EMBL/GenBank/DDBJ whole genome shotgun (WGS) entry which is preliminary data.</text>
</comment>
<feature type="region of interest" description="Disordered" evidence="10">
    <location>
        <begin position="697"/>
        <end position="731"/>
    </location>
</feature>
<keyword evidence="5 9" id="KW-0479">Metal-binding</keyword>
<evidence type="ECO:0000256" key="4">
    <source>
        <dbReference type="ARBA" id="ARBA00022617"/>
    </source>
</evidence>
<dbReference type="GO" id="GO:0004497">
    <property type="term" value="F:monooxygenase activity"/>
    <property type="evidence" value="ECO:0007669"/>
    <property type="project" value="UniProtKB-KW"/>
</dbReference>
<dbReference type="GO" id="GO:0005506">
    <property type="term" value="F:iron ion binding"/>
    <property type="evidence" value="ECO:0007669"/>
    <property type="project" value="InterPro"/>
</dbReference>
<sequence length="1365" mass="151320">MGGKCRPGLGIERSRVETELEWRSDGFVAGVTAHVAQTNDDQDCLPSVLAPVLHRIDMASGTDHAPLSHVAVVSEADPLLRQSPIIQEFVDETVFTSPASTLTLLSDTVYDEQTPLLAKSRRERSRPWYRQARGMTLAPRVEVFTQIACDELRIEPDRAYELASSSHHAFPIGLDIPISLGTLPRTPDPVHLTSVLHLTGNHSHATAIPSSPLFSDACRLDPDVQQGAAKLQTRECIPPPAIALTSGFWGQFGDKHGRTGVIALTIFAMLATDCVFLLAASQSANPTYSFLTASRLLVLAPLFEGSLGGFPTMQAAFNAYISDATTPGTSRAKIFARFFGIIFVGVAVGPTLSNLLPFDPFRSSITLGVLNLVLVLFFLPESLTKEQRIALAANRASLASEARKPENGGPIRRITGYVTGAVRGTFEPMAILLPRKRKSQGQAVSGNDWNLTYLAISLSRSIRSSSCMRSMPMHGVVQSHPALCVAQSLHAGHTLICLSNRSHQGLQAQVTQALASTNIHDGPCIYLADRITTRLGHSPKHTHHTDPNKLPTSHADHVTLSASLTGYPDTHTHARDISHQLRTHQALGAPVERTTFRPARRSHQHGHGLLVLFPPLLFKLPDQLRLGHDLVRVWWRDEPGDAESCVGDTWWGRKGRRPFVWCAFDAQFDLEYDFFAYYFRMHLYLDRGVLPQSDLHRRNRGHDHRTSLLDPRTAEPTAETTRRGRFPTAREESACQGLEEDEYLFRMIGLGSRGFLYMIPTRRFRASTVRDPSARNVLGPISEQGIVTSARLPSCHPPNVSHFVPHVQSGDVWAGYIYKVHVQGQLQDIRIQHTRNIDSHAYTTDSPHKHSMRSCCRSPSGERLRPATVCDLRVLTDPYAYDTNTQLAYYLIPYLLDPHDYRRRFSGPFAASLSNWWLSRTARSGRNYEIIHELHERYADPNGDVFNVRDKAVHTMKRKRIANIFSPQNVQAFEPRVRSHIERFCAELDLRCEEALKFISGFNWDAKEGRAVLNICPQFSYISFDVISDLSLGVPFGLIEAQKDSIPAALSLVSTKNVENLPVISMIAQGTTGAIALAPHPPLLQKILLFSAPWHIPDFIARRDFVEVIKAAVNTRISKVENGTVDSENRGVDLLDKLFEVTNTDGSPLSRDEIDAEALVTIGAGSDTTSNSLGALCYYIASNPQVKKTLQEELDSVHASAEKHESESAYGIASYEQVKNLPYLNACIKEALRLHSTVGGGLPRVVPPGKTMTVAGETFNEGSIISVPSYSTNRSDVWGADPEVYRPERWLEDGSEALNKYHVPFSTGPRACVGRNLANMNMILISAAFFHRYDVQLATPTTKFEVKEGFIREAVRCDVAIKRRA</sequence>
<feature type="transmembrane region" description="Helical" evidence="11">
    <location>
        <begin position="361"/>
        <end position="379"/>
    </location>
</feature>
<dbReference type="PANTHER" id="PTHR24305:SF29">
    <property type="entry name" value="BENZOATE-PARA-HYDROXYLASE"/>
    <property type="match status" value="1"/>
</dbReference>
<dbReference type="PROSITE" id="PS00086">
    <property type="entry name" value="CYTOCHROME_P450"/>
    <property type="match status" value="1"/>
</dbReference>
<dbReference type="HOGENOM" id="CLU_256721_0_0_1"/>
<dbReference type="InterPro" id="IPR002401">
    <property type="entry name" value="Cyt_P450_E_grp-I"/>
</dbReference>
<dbReference type="InterPro" id="IPR017972">
    <property type="entry name" value="Cyt_P450_CS"/>
</dbReference>
<keyword evidence="8 12" id="KW-0503">Monooxygenase</keyword>
<dbReference type="Gene3D" id="1.20.1250.20">
    <property type="entry name" value="MFS general substrate transporter like domains"/>
    <property type="match status" value="1"/>
</dbReference>
<dbReference type="Pfam" id="PF00067">
    <property type="entry name" value="p450"/>
    <property type="match status" value="1"/>
</dbReference>
<protein>
    <submittedName>
        <fullName evidence="12">Cytochrome P450 monooxygenase</fullName>
    </submittedName>
</protein>
<gene>
    <name evidence="12" type="ORF">AG1IA_08542</name>
</gene>
<keyword evidence="11" id="KW-0812">Transmembrane</keyword>
<reference evidence="12 13" key="1">
    <citation type="journal article" date="2013" name="Nat. Commun.">
        <title>The evolution and pathogenic mechanisms of the rice sheath blight pathogen.</title>
        <authorList>
            <person name="Zheng A."/>
            <person name="Lin R."/>
            <person name="Xu L."/>
            <person name="Qin P."/>
            <person name="Tang C."/>
            <person name="Ai P."/>
            <person name="Zhang D."/>
            <person name="Liu Y."/>
            <person name="Sun Z."/>
            <person name="Feng H."/>
            <person name="Wang Y."/>
            <person name="Chen Y."/>
            <person name="Liang X."/>
            <person name="Fu R."/>
            <person name="Li Q."/>
            <person name="Zhang J."/>
            <person name="Yu X."/>
            <person name="Xie Z."/>
            <person name="Ding L."/>
            <person name="Guan P."/>
            <person name="Tang J."/>
            <person name="Liang Y."/>
            <person name="Wang S."/>
            <person name="Deng Q."/>
            <person name="Li S."/>
            <person name="Zhu J."/>
            <person name="Wang L."/>
            <person name="Liu H."/>
            <person name="Li P."/>
        </authorList>
    </citation>
    <scope>NUCLEOTIDE SEQUENCE [LARGE SCALE GENOMIC DNA]</scope>
    <source>
        <strain evidence="13">AG-1 IA</strain>
    </source>
</reference>
<evidence type="ECO:0000256" key="9">
    <source>
        <dbReference type="PIRSR" id="PIRSR602401-1"/>
    </source>
</evidence>
<feature type="transmembrane region" description="Helical" evidence="11">
    <location>
        <begin position="334"/>
        <end position="355"/>
    </location>
</feature>
<dbReference type="SUPFAM" id="SSF48264">
    <property type="entry name" value="Cytochrome P450"/>
    <property type="match status" value="1"/>
</dbReference>
<feature type="transmembrane region" description="Helical" evidence="11">
    <location>
        <begin position="261"/>
        <end position="281"/>
    </location>
</feature>
<evidence type="ECO:0000256" key="5">
    <source>
        <dbReference type="ARBA" id="ARBA00022723"/>
    </source>
</evidence>
<proteinExistence type="inferred from homology"/>
<dbReference type="PANTHER" id="PTHR24305">
    <property type="entry name" value="CYTOCHROME P450"/>
    <property type="match status" value="1"/>
</dbReference>
<keyword evidence="6" id="KW-0560">Oxidoreductase</keyword>
<dbReference type="Proteomes" id="UP000011668">
    <property type="component" value="Unassembled WGS sequence"/>
</dbReference>
<evidence type="ECO:0000313" key="13">
    <source>
        <dbReference type="Proteomes" id="UP000011668"/>
    </source>
</evidence>
<dbReference type="Gene3D" id="1.10.630.10">
    <property type="entry name" value="Cytochrome P450"/>
    <property type="match status" value="1"/>
</dbReference>
<organism evidence="12 13">
    <name type="scientific">Thanatephorus cucumeris (strain AG1-IA)</name>
    <name type="common">Rice sheath blight fungus</name>
    <name type="synonym">Rhizoctonia solani</name>
    <dbReference type="NCBI Taxonomy" id="983506"/>
    <lineage>
        <taxon>Eukaryota</taxon>
        <taxon>Fungi</taxon>
        <taxon>Dikarya</taxon>
        <taxon>Basidiomycota</taxon>
        <taxon>Agaricomycotina</taxon>
        <taxon>Agaricomycetes</taxon>
        <taxon>Cantharellales</taxon>
        <taxon>Ceratobasidiaceae</taxon>
        <taxon>Rhizoctonia</taxon>
        <taxon>Rhizoctonia solani AG-1</taxon>
    </lineage>
</organism>
<keyword evidence="4 9" id="KW-0349">Heme</keyword>
<evidence type="ECO:0000256" key="2">
    <source>
        <dbReference type="ARBA" id="ARBA00005179"/>
    </source>
</evidence>
<accession>L8WKT5</accession>
<keyword evidence="7 9" id="KW-0408">Iron</keyword>